<dbReference type="Proteomes" id="UP001519331">
    <property type="component" value="Unassembled WGS sequence"/>
</dbReference>
<dbReference type="Pfam" id="PF01012">
    <property type="entry name" value="ETF"/>
    <property type="match status" value="1"/>
</dbReference>
<feature type="domain" description="Electron transfer flavoprotein alpha subunit C-terminal" evidence="5">
    <location>
        <begin position="211"/>
        <end position="288"/>
    </location>
</feature>
<dbReference type="InterPro" id="IPR029035">
    <property type="entry name" value="DHS-like_NAD/FAD-binding_dom"/>
</dbReference>
<evidence type="ECO:0000259" key="6">
    <source>
        <dbReference type="Pfam" id="PF01012"/>
    </source>
</evidence>
<dbReference type="PANTHER" id="PTHR43153:SF1">
    <property type="entry name" value="ELECTRON TRANSFER FLAVOPROTEIN SUBUNIT ALPHA, MITOCHONDRIAL"/>
    <property type="match status" value="1"/>
</dbReference>
<name>A0ABS4T4M3_9MICC</name>
<comment type="cofactor">
    <cofactor evidence="1">
        <name>FAD</name>
        <dbReference type="ChEBI" id="CHEBI:57692"/>
    </cofactor>
</comment>
<evidence type="ECO:0000256" key="4">
    <source>
        <dbReference type="ARBA" id="ARBA00025649"/>
    </source>
</evidence>
<evidence type="ECO:0000313" key="8">
    <source>
        <dbReference type="Proteomes" id="UP001519331"/>
    </source>
</evidence>
<dbReference type="Gene3D" id="3.40.50.620">
    <property type="entry name" value="HUPs"/>
    <property type="match status" value="1"/>
</dbReference>
<dbReference type="SUPFAM" id="SSF52467">
    <property type="entry name" value="DHS-like NAD/FAD-binding domain"/>
    <property type="match status" value="1"/>
</dbReference>
<organism evidence="7 8">
    <name type="scientific">Nesterenkonia lacusekhoensis</name>
    <dbReference type="NCBI Taxonomy" id="150832"/>
    <lineage>
        <taxon>Bacteria</taxon>
        <taxon>Bacillati</taxon>
        <taxon>Actinomycetota</taxon>
        <taxon>Actinomycetes</taxon>
        <taxon>Micrococcales</taxon>
        <taxon>Micrococcaceae</taxon>
        <taxon>Nesterenkonia</taxon>
    </lineage>
</organism>
<comment type="caution">
    <text evidence="7">The sequence shown here is derived from an EMBL/GenBank/DDBJ whole genome shotgun (WGS) entry which is preliminary data.</text>
</comment>
<dbReference type="RefSeq" id="WP_210050585.1">
    <property type="nucleotide sequence ID" value="NZ_JAGINX010000001.1"/>
</dbReference>
<evidence type="ECO:0000259" key="5">
    <source>
        <dbReference type="Pfam" id="PF00766"/>
    </source>
</evidence>
<comment type="similarity">
    <text evidence="2">Belongs to the ETF alpha-subunit/FixB family.</text>
</comment>
<evidence type="ECO:0000256" key="1">
    <source>
        <dbReference type="ARBA" id="ARBA00001974"/>
    </source>
</evidence>
<evidence type="ECO:0000256" key="2">
    <source>
        <dbReference type="ARBA" id="ARBA00005817"/>
    </source>
</evidence>
<dbReference type="PANTHER" id="PTHR43153">
    <property type="entry name" value="ELECTRON TRANSFER FLAVOPROTEIN ALPHA"/>
    <property type="match status" value="1"/>
</dbReference>
<dbReference type="InterPro" id="IPR001308">
    <property type="entry name" value="ETF_a/FixB"/>
</dbReference>
<dbReference type="EMBL" id="JAGINX010000001">
    <property type="protein sequence ID" value="MBP2319395.1"/>
    <property type="molecule type" value="Genomic_DNA"/>
</dbReference>
<evidence type="ECO:0000313" key="7">
    <source>
        <dbReference type="EMBL" id="MBP2319395.1"/>
    </source>
</evidence>
<comment type="function">
    <text evidence="4">The electron transfer flavoprotein serves as a specific electron acceptor for other dehydrogenases. It transfers the electrons to the main respiratory chain via ETF-ubiquinone oxidoreductase (ETF dehydrogenase).</text>
</comment>
<dbReference type="InterPro" id="IPR014729">
    <property type="entry name" value="Rossmann-like_a/b/a_fold"/>
</dbReference>
<dbReference type="InterPro" id="IPR014731">
    <property type="entry name" value="ETF_asu_C"/>
</dbReference>
<evidence type="ECO:0000256" key="3">
    <source>
        <dbReference type="ARBA" id="ARBA00011355"/>
    </source>
</evidence>
<sequence length="332" mass="33466">MTTALVFFDSLAADGALSAGQQELLAAARGLGEVAVVTGAPGETAAQALGFAEVATVYTGDGEISAPDPALVDLLETAVQESGAGVVLGADIPETTDALARLAVRLDTGLITGGIGVESSADQTVVTKPVLAGTYTTTAALSDAAADRPLLVTLRPNSIDADQVAAALSPGADPEVTALPVSAGLGNGAAAEGQIEILERTELEKSERPALTEARVVVAGGRGVEGDFGPLEELADELGAAIGASRAATDAGWIDHAAQVGQTGVTVSPQLYISAGISGAVQQRSGMQTAQTIVAINKDEDAPVFEIADFGVVGDLFEVIPQMVEEIRRRKG</sequence>
<comment type="subunit">
    <text evidence="3">Heterodimer of an alpha and a beta subunit.</text>
</comment>
<proteinExistence type="inferred from homology"/>
<protein>
    <submittedName>
        <fullName evidence="7">Electron transfer flavoprotein alpha subunit</fullName>
    </submittedName>
</protein>
<keyword evidence="8" id="KW-1185">Reference proteome</keyword>
<gene>
    <name evidence="7" type="ORF">JOF45_002414</name>
</gene>
<reference evidence="7 8" key="1">
    <citation type="submission" date="2021-03" db="EMBL/GenBank/DDBJ databases">
        <title>Sequencing the genomes of 1000 actinobacteria strains.</title>
        <authorList>
            <person name="Klenk H.-P."/>
        </authorList>
    </citation>
    <scope>NUCLEOTIDE SEQUENCE [LARGE SCALE GENOMIC DNA]</scope>
    <source>
        <strain evidence="7 8">DSM 12544</strain>
    </source>
</reference>
<accession>A0ABS4T4M3</accession>
<dbReference type="SUPFAM" id="SSF52402">
    <property type="entry name" value="Adenine nucleotide alpha hydrolases-like"/>
    <property type="match status" value="1"/>
</dbReference>
<dbReference type="Gene3D" id="3.40.50.1220">
    <property type="entry name" value="TPP-binding domain"/>
    <property type="match status" value="1"/>
</dbReference>
<feature type="domain" description="Electron transfer flavoprotein alpha/beta-subunit N-terminal" evidence="6">
    <location>
        <begin position="13"/>
        <end position="182"/>
    </location>
</feature>
<dbReference type="PIRSF" id="PIRSF000089">
    <property type="entry name" value="Electra_flavoP_a"/>
    <property type="match status" value="1"/>
</dbReference>
<dbReference type="InterPro" id="IPR014730">
    <property type="entry name" value="ETF_a/b_N"/>
</dbReference>
<dbReference type="Pfam" id="PF00766">
    <property type="entry name" value="ETF_alpha"/>
    <property type="match status" value="1"/>
</dbReference>